<keyword evidence="3" id="KW-0028">Amino-acid biosynthesis</keyword>
<dbReference type="SUPFAM" id="SSF52418">
    <property type="entry name" value="Nucleoside phosphorylase/phosphoribosyltransferase catalytic domain"/>
    <property type="match status" value="1"/>
</dbReference>
<dbReference type="AlphaFoldDB" id="U7DBA0"/>
<dbReference type="InterPro" id="IPR005940">
    <property type="entry name" value="Anthranilate_Pribosyl_Tfrase"/>
</dbReference>
<dbReference type="GO" id="GO:0000162">
    <property type="term" value="P:L-tryptophan biosynthetic process"/>
    <property type="evidence" value="ECO:0007669"/>
    <property type="project" value="UniProtKB-UniRule"/>
</dbReference>
<dbReference type="STRING" id="1313304.CALK_1361"/>
<feature type="binding site" evidence="3">
    <location>
        <position position="91"/>
    </location>
    <ligand>
        <name>Mg(2+)</name>
        <dbReference type="ChEBI" id="CHEBI:18420"/>
        <label>1</label>
    </ligand>
</feature>
<keyword evidence="3" id="KW-0822">Tryptophan biosynthesis</keyword>
<comment type="caution">
    <text evidence="3">Lacks conserved residue(s) required for the propagation of feature annotation.</text>
</comment>
<keyword evidence="3" id="KW-0057">Aromatic amino acid biosynthesis</keyword>
<feature type="binding site" evidence="3">
    <location>
        <position position="119"/>
    </location>
    <ligand>
        <name>5-phospho-alpha-D-ribose 1-diphosphate</name>
        <dbReference type="ChEBI" id="CHEBI:58017"/>
    </ligand>
</feature>
<keyword evidence="3" id="KW-0460">Magnesium</keyword>
<dbReference type="PATRIC" id="fig|1313304.3.peg.1295"/>
<dbReference type="PANTHER" id="PTHR43285:SF2">
    <property type="entry name" value="ANTHRANILATE PHOSPHORIBOSYLTRANSFERASE"/>
    <property type="match status" value="1"/>
</dbReference>
<feature type="binding site" evidence="3">
    <location>
        <position position="87"/>
    </location>
    <ligand>
        <name>5-phospho-alpha-D-ribose 1-diphosphate</name>
        <dbReference type="ChEBI" id="CHEBI:58017"/>
    </ligand>
</feature>
<comment type="function">
    <text evidence="3">Catalyzes the transfer of the phosphoribosyl group of 5-phosphorylribose-1-pyrophosphate (PRPP) to anthranilate to yield N-(5'-phosphoribosyl)-anthranilate (PRA).</text>
</comment>
<keyword evidence="7" id="KW-1185">Reference proteome</keyword>
<feature type="binding site" evidence="3">
    <location>
        <position position="224"/>
    </location>
    <ligand>
        <name>Mg(2+)</name>
        <dbReference type="ChEBI" id="CHEBI:18420"/>
        <label>2</label>
    </ligand>
</feature>
<dbReference type="HAMAP" id="MF_00211">
    <property type="entry name" value="TrpD"/>
    <property type="match status" value="1"/>
</dbReference>
<feature type="binding site" evidence="3">
    <location>
        <position position="79"/>
    </location>
    <ligand>
        <name>5-phospho-alpha-D-ribose 1-diphosphate</name>
        <dbReference type="ChEBI" id="CHEBI:58017"/>
    </ligand>
</feature>
<dbReference type="Gene3D" id="3.40.1030.10">
    <property type="entry name" value="Nucleoside phosphorylase/phosphoribosyltransferase catalytic domain"/>
    <property type="match status" value="1"/>
</dbReference>
<evidence type="ECO:0000256" key="2">
    <source>
        <dbReference type="ARBA" id="ARBA00022679"/>
    </source>
</evidence>
<reference evidence="6 7" key="1">
    <citation type="journal article" date="2013" name="Environ. Microbiol.">
        <title>Genome analysis of Chitinivibrio alkaliphilus gen. nov., sp. nov., a novel extremely haloalkaliphilic anaerobic chitinolytic bacterium from the candidate phylum Termite Group 3.</title>
        <authorList>
            <person name="Sorokin D.Y."/>
            <person name="Gumerov V.M."/>
            <person name="Rakitin A.L."/>
            <person name="Beletsky A.V."/>
            <person name="Damste J.S."/>
            <person name="Muyzer G."/>
            <person name="Mardanov A.V."/>
            <person name="Ravin N.V."/>
        </authorList>
    </citation>
    <scope>NUCLEOTIDE SEQUENCE [LARGE SCALE GENOMIC DNA]</scope>
    <source>
        <strain evidence="6 7">ACht1</strain>
    </source>
</reference>
<accession>U7DBA0</accession>
<dbReference type="InterPro" id="IPR000312">
    <property type="entry name" value="Glycosyl_Trfase_fam3"/>
</dbReference>
<evidence type="ECO:0000313" key="6">
    <source>
        <dbReference type="EMBL" id="ERP31700.1"/>
    </source>
</evidence>
<organism evidence="6 7">
    <name type="scientific">Chitinivibrio alkaliphilus ACht1</name>
    <dbReference type="NCBI Taxonomy" id="1313304"/>
    <lineage>
        <taxon>Bacteria</taxon>
        <taxon>Pseudomonadati</taxon>
        <taxon>Fibrobacterota</taxon>
        <taxon>Chitinivibrionia</taxon>
        <taxon>Chitinivibrionales</taxon>
        <taxon>Chitinivibrionaceae</taxon>
        <taxon>Chitinivibrio</taxon>
    </lineage>
</organism>
<dbReference type="PANTHER" id="PTHR43285">
    <property type="entry name" value="ANTHRANILATE PHOSPHORIBOSYLTRANSFERASE"/>
    <property type="match status" value="1"/>
</dbReference>
<comment type="subunit">
    <text evidence="3">Homodimer.</text>
</comment>
<comment type="caution">
    <text evidence="6">The sequence shown here is derived from an EMBL/GenBank/DDBJ whole genome shotgun (WGS) entry which is preliminary data.</text>
</comment>
<dbReference type="GO" id="GO:0005829">
    <property type="term" value="C:cytosol"/>
    <property type="evidence" value="ECO:0007669"/>
    <property type="project" value="TreeGrafter"/>
</dbReference>
<evidence type="ECO:0000256" key="1">
    <source>
        <dbReference type="ARBA" id="ARBA00022676"/>
    </source>
</evidence>
<dbReference type="Pfam" id="PF02885">
    <property type="entry name" value="Glycos_trans_3N"/>
    <property type="match status" value="1"/>
</dbReference>
<dbReference type="Proteomes" id="UP000017148">
    <property type="component" value="Unassembled WGS sequence"/>
</dbReference>
<dbReference type="InterPro" id="IPR035902">
    <property type="entry name" value="Nuc_phospho_transferase"/>
</dbReference>
<feature type="binding site" evidence="3">
    <location>
        <begin position="82"/>
        <end position="83"/>
    </location>
    <ligand>
        <name>5-phospho-alpha-D-ribose 1-diphosphate</name>
        <dbReference type="ChEBI" id="CHEBI:58017"/>
    </ligand>
</feature>
<comment type="similarity">
    <text evidence="3">Belongs to the anthranilate phosphoribosyltransferase family.</text>
</comment>
<comment type="catalytic activity">
    <reaction evidence="3">
        <text>N-(5-phospho-beta-D-ribosyl)anthranilate + diphosphate = 5-phospho-alpha-D-ribose 1-diphosphate + anthranilate</text>
        <dbReference type="Rhea" id="RHEA:11768"/>
        <dbReference type="ChEBI" id="CHEBI:16567"/>
        <dbReference type="ChEBI" id="CHEBI:18277"/>
        <dbReference type="ChEBI" id="CHEBI:33019"/>
        <dbReference type="ChEBI" id="CHEBI:58017"/>
        <dbReference type="EC" id="2.4.2.18"/>
    </reaction>
</comment>
<dbReference type="EMBL" id="ASJR01000010">
    <property type="protein sequence ID" value="ERP31700.1"/>
    <property type="molecule type" value="Genomic_DNA"/>
</dbReference>
<protein>
    <recommendedName>
        <fullName evidence="3">Anthranilate phosphoribosyltransferase</fullName>
        <ecNumber evidence="3">2.4.2.18</ecNumber>
    </recommendedName>
</protein>
<feature type="domain" description="Glycosyl transferase family 3" evidence="4">
    <location>
        <begin position="73"/>
        <end position="319"/>
    </location>
</feature>
<evidence type="ECO:0000259" key="5">
    <source>
        <dbReference type="Pfam" id="PF02885"/>
    </source>
</evidence>
<gene>
    <name evidence="3" type="primary">trpD</name>
    <name evidence="6" type="ORF">CALK_1361</name>
</gene>
<dbReference type="SUPFAM" id="SSF47648">
    <property type="entry name" value="Nucleoside phosphorylase/phosphoribosyltransferase N-terminal domain"/>
    <property type="match status" value="1"/>
</dbReference>
<dbReference type="OrthoDB" id="9806430at2"/>
<sequence length="331" mass="35900">MKDLLRRLTQGEELTTGEAHTLLIEITEGKHTSAQIGALLALFSMRQITPAELDGFRRALLEKAVIPDLGTRDAIDMCGTGGDGKNTFNISTLASLVVAGAGYPVIKHGNYGVSSSCGSTTILEACGYTPTSDAARLREQLREHNFCYLHAPLFHPSMKSVGPIRKELGFKTFFNMIGPLVNPVQPVYQYVGVFAPFVGDIYNEILQSCRTRYTIVHSYDGYDECSLTDTVRLTGTDGFGEYTPSELGAQVITPDKLHGETDLSDARDLFLRILENKGSREQQEVVRVNAALAIQTINSALSLPQAMEKAAHSLDSGAARRVLAAVVGESS</sequence>
<evidence type="ECO:0000313" key="7">
    <source>
        <dbReference type="Proteomes" id="UP000017148"/>
    </source>
</evidence>
<evidence type="ECO:0000256" key="3">
    <source>
        <dbReference type="HAMAP-Rule" id="MF_00211"/>
    </source>
</evidence>
<feature type="binding site" evidence="3">
    <location>
        <position position="165"/>
    </location>
    <ligand>
        <name>anthranilate</name>
        <dbReference type="ChEBI" id="CHEBI:16567"/>
        <label>2</label>
    </ligand>
</feature>
<dbReference type="InterPro" id="IPR017459">
    <property type="entry name" value="Glycosyl_Trfase_fam3_N_dom"/>
</dbReference>
<comment type="pathway">
    <text evidence="3">Amino-acid biosynthesis; L-tryptophan biosynthesis; L-tryptophan from chorismate: step 2/5.</text>
</comment>
<feature type="binding site" evidence="3">
    <location>
        <position position="223"/>
    </location>
    <ligand>
        <name>Mg(2+)</name>
        <dbReference type="ChEBI" id="CHEBI:18420"/>
        <label>2</label>
    </ligand>
</feature>
<keyword evidence="3" id="KW-0479">Metal-binding</keyword>
<dbReference type="InterPro" id="IPR036320">
    <property type="entry name" value="Glycosyl_Trfase_fam3_N_dom_sf"/>
</dbReference>
<dbReference type="Gene3D" id="1.20.970.10">
    <property type="entry name" value="Transferase, Pyrimidine Nucleoside Phosphorylase, Chain C"/>
    <property type="match status" value="1"/>
</dbReference>
<dbReference type="RefSeq" id="WP_022636823.1">
    <property type="nucleotide sequence ID" value="NZ_ASJR01000010.1"/>
</dbReference>
<dbReference type="GO" id="GO:0004048">
    <property type="term" value="F:anthranilate phosphoribosyltransferase activity"/>
    <property type="evidence" value="ECO:0007669"/>
    <property type="project" value="UniProtKB-UniRule"/>
</dbReference>
<dbReference type="eggNOG" id="COG0547">
    <property type="taxonomic scope" value="Bacteria"/>
</dbReference>
<evidence type="ECO:0000259" key="4">
    <source>
        <dbReference type="Pfam" id="PF00591"/>
    </source>
</evidence>
<dbReference type="Pfam" id="PF00591">
    <property type="entry name" value="Glycos_transf_3"/>
    <property type="match status" value="1"/>
</dbReference>
<dbReference type="EC" id="2.4.2.18" evidence="3"/>
<feature type="binding site" evidence="3">
    <location>
        <begin position="89"/>
        <end position="92"/>
    </location>
    <ligand>
        <name>5-phospho-alpha-D-ribose 1-diphosphate</name>
        <dbReference type="ChEBI" id="CHEBI:58017"/>
    </ligand>
</feature>
<feature type="binding site" evidence="3">
    <location>
        <position position="110"/>
    </location>
    <ligand>
        <name>anthranilate</name>
        <dbReference type="ChEBI" id="CHEBI:16567"/>
        <label>1</label>
    </ligand>
</feature>
<feature type="binding site" evidence="3">
    <location>
        <begin position="107"/>
        <end position="115"/>
    </location>
    <ligand>
        <name>5-phospho-alpha-D-ribose 1-diphosphate</name>
        <dbReference type="ChEBI" id="CHEBI:58017"/>
    </ligand>
</feature>
<feature type="binding site" evidence="3">
    <location>
        <position position="79"/>
    </location>
    <ligand>
        <name>anthranilate</name>
        <dbReference type="ChEBI" id="CHEBI:16567"/>
        <label>1</label>
    </ligand>
</feature>
<keyword evidence="2 3" id="KW-0808">Transferase</keyword>
<dbReference type="NCBIfam" id="TIGR01245">
    <property type="entry name" value="trpD"/>
    <property type="match status" value="1"/>
</dbReference>
<name>U7DBA0_9BACT</name>
<dbReference type="GO" id="GO:0000287">
    <property type="term" value="F:magnesium ion binding"/>
    <property type="evidence" value="ECO:0007669"/>
    <property type="project" value="UniProtKB-UniRule"/>
</dbReference>
<feature type="domain" description="Glycosyl transferase family 3 N-terminal" evidence="5">
    <location>
        <begin position="2"/>
        <end position="64"/>
    </location>
</feature>
<comment type="cofactor">
    <cofactor evidence="3">
        <name>Mg(2+)</name>
        <dbReference type="ChEBI" id="CHEBI:18420"/>
    </cofactor>
    <text evidence="3">Binds 2 magnesium ions per monomer.</text>
</comment>
<proteinExistence type="inferred from homology"/>
<keyword evidence="1 3" id="KW-0328">Glycosyltransferase</keyword>
<feature type="binding site" evidence="3">
    <location>
        <position position="224"/>
    </location>
    <ligand>
        <name>Mg(2+)</name>
        <dbReference type="ChEBI" id="CHEBI:18420"/>
        <label>1</label>
    </ligand>
</feature>